<dbReference type="Pfam" id="PF22848">
    <property type="entry name" value="ASD1_dom"/>
    <property type="match status" value="1"/>
</dbReference>
<dbReference type="Gene3D" id="2.60.40.1180">
    <property type="entry name" value="Golgi alpha-mannosidase II"/>
    <property type="match status" value="1"/>
</dbReference>
<dbReference type="AlphaFoldDB" id="A0A286RFQ6"/>
<dbReference type="GO" id="GO:0000272">
    <property type="term" value="P:polysaccharide catabolic process"/>
    <property type="evidence" value="ECO:0007669"/>
    <property type="project" value="TreeGrafter"/>
</dbReference>
<dbReference type="PANTHER" id="PTHR43576:SF2">
    <property type="entry name" value="INTRACELLULAR EXO-ALPHA-L-ARABINOFURANOSIDASE 2"/>
    <property type="match status" value="1"/>
</dbReference>
<dbReference type="KEGG" id="ttf:THTE_2189"/>
<dbReference type="InterPro" id="IPR010720">
    <property type="entry name" value="Alpha-L-AF_C"/>
</dbReference>
<feature type="domain" description="Alpha-L-arabinofuranosidase C-terminal" evidence="9">
    <location>
        <begin position="452"/>
        <end position="625"/>
    </location>
</feature>
<dbReference type="InterPro" id="IPR017853">
    <property type="entry name" value="GH"/>
</dbReference>
<dbReference type="Proteomes" id="UP000215086">
    <property type="component" value="Chromosome"/>
</dbReference>
<dbReference type="OrthoDB" id="9758333at2"/>
<evidence type="ECO:0000256" key="1">
    <source>
        <dbReference type="ARBA" id="ARBA00001462"/>
    </source>
</evidence>
<gene>
    <name evidence="10" type="ORF">THTE_2189</name>
</gene>
<evidence type="ECO:0000256" key="4">
    <source>
        <dbReference type="ARBA" id="ARBA00012670"/>
    </source>
</evidence>
<sequence length="635" mass="70094">MSRATTRRHTTNSLLAAIATVGLLTACGGGHAQEARVTIDASQTAAPISKYIYGQFIEHLGRCIYGGIWAEMLVDRKFFYPVGSKESPWTVIGPEGSVTMDRHQPFVGVHSPRVALRGDGTVAGIAHGGLGVLAGKEYVGYIWVKGAPEAAPITVRLVSGNNPGNAGEMDIPEVGSDYRKVTFRFRPAESTDDARLEIVSKGRGYFYVGTVSLMPADNIHGMRADTIALLKELDSPIYRWPGGNFVSGYDWRDGIGDRDKRPPRKNPAWQGIDSNDFGIDEFMTFCRIVNTEPLVVVNTGLGDVEMALQELEYANGSVETKMGQLRAKNGHPEPYRVKYWGIGNEMYGNWQLGHMPLEEYVKKHNEFVAAMRKLDPTIVAIAVGNVGPWTEGMFRHCADFIDLMSEHFYVGAKKDLLEHVEQAARRVREIADAHRRYRKEILGGKAIPVALDEWNYWYGEHLYGELGTRYFLRDGLGVAKALNEYARNTDVYFMANYAQTVNVIGAIKTTKTAASFETTGLVLALYRKHFGQVPVATTCSNSVLDVQAALSEAKDAVVLAVVNPTAERQHLILQSTAVKLESPGRAWEIAGDDPMLFNEPGKPPRVSIVEREIPDAGKVEVAPYSVTLIRFPAKR</sequence>
<comment type="subunit">
    <text evidence="3">Homohexamer; trimer of dimers.</text>
</comment>
<evidence type="ECO:0000256" key="6">
    <source>
        <dbReference type="ARBA" id="ARBA00023277"/>
    </source>
</evidence>
<name>A0A286RFQ6_9BACT</name>
<keyword evidence="7 10" id="KW-0326">Glycosidase</keyword>
<evidence type="ECO:0000256" key="7">
    <source>
        <dbReference type="ARBA" id="ARBA00023295"/>
    </source>
</evidence>
<evidence type="ECO:0000256" key="3">
    <source>
        <dbReference type="ARBA" id="ARBA00011165"/>
    </source>
</evidence>
<keyword evidence="5 10" id="KW-0378">Hydrolase</keyword>
<dbReference type="InterPro" id="IPR013780">
    <property type="entry name" value="Glyco_hydro_b"/>
</dbReference>
<accession>A0A286RFQ6</accession>
<dbReference type="SMART" id="SM00813">
    <property type="entry name" value="Alpha-L-AF_C"/>
    <property type="match status" value="1"/>
</dbReference>
<feature type="signal peptide" evidence="8">
    <location>
        <begin position="1"/>
        <end position="32"/>
    </location>
</feature>
<dbReference type="GO" id="GO:0046556">
    <property type="term" value="F:alpha-L-arabinofuranosidase activity"/>
    <property type="evidence" value="ECO:0007669"/>
    <property type="project" value="UniProtKB-EC"/>
</dbReference>
<evidence type="ECO:0000256" key="8">
    <source>
        <dbReference type="SAM" id="SignalP"/>
    </source>
</evidence>
<dbReference type="PROSITE" id="PS51257">
    <property type="entry name" value="PROKAR_LIPOPROTEIN"/>
    <property type="match status" value="1"/>
</dbReference>
<evidence type="ECO:0000313" key="11">
    <source>
        <dbReference type="Proteomes" id="UP000215086"/>
    </source>
</evidence>
<reference evidence="10 11" key="1">
    <citation type="journal article" name="Front. Microbiol.">
        <title>Sugar Metabolism of the First Thermophilic Planctomycete Thermogutta terrifontis: Comparative Genomic and Transcriptomic Approaches.</title>
        <authorList>
            <person name="Elcheninov A.G."/>
            <person name="Menzel P."/>
            <person name="Gudbergsdottir S.R."/>
            <person name="Slesarev A.I."/>
            <person name="Kadnikov V.V."/>
            <person name="Krogh A."/>
            <person name="Bonch-Osmolovskaya E.A."/>
            <person name="Peng X."/>
            <person name="Kublanov I.V."/>
        </authorList>
    </citation>
    <scope>NUCLEOTIDE SEQUENCE [LARGE SCALE GENOMIC DNA]</scope>
    <source>
        <strain evidence="10 11">R1</strain>
    </source>
</reference>
<comment type="similarity">
    <text evidence="2">Belongs to the glycosyl hydrolase 51 family.</text>
</comment>
<dbReference type="EMBL" id="CP018477">
    <property type="protein sequence ID" value="ASV74791.1"/>
    <property type="molecule type" value="Genomic_DNA"/>
</dbReference>
<evidence type="ECO:0000256" key="2">
    <source>
        <dbReference type="ARBA" id="ARBA00007186"/>
    </source>
</evidence>
<keyword evidence="11" id="KW-1185">Reference proteome</keyword>
<dbReference type="Pfam" id="PF06964">
    <property type="entry name" value="Alpha-L-AF_C"/>
    <property type="match status" value="1"/>
</dbReference>
<evidence type="ECO:0000256" key="5">
    <source>
        <dbReference type="ARBA" id="ARBA00022801"/>
    </source>
</evidence>
<dbReference type="SUPFAM" id="SSF51445">
    <property type="entry name" value="(Trans)glycosidases"/>
    <property type="match status" value="1"/>
</dbReference>
<evidence type="ECO:0000313" key="10">
    <source>
        <dbReference type="EMBL" id="ASV74791.1"/>
    </source>
</evidence>
<keyword evidence="8" id="KW-0732">Signal</keyword>
<feature type="chain" id="PRO_5012154257" description="non-reducing end alpha-L-arabinofuranosidase" evidence="8">
    <location>
        <begin position="33"/>
        <end position="635"/>
    </location>
</feature>
<dbReference type="InterPro" id="IPR055235">
    <property type="entry name" value="ASD1_cat"/>
</dbReference>
<dbReference type="PANTHER" id="PTHR43576">
    <property type="entry name" value="ALPHA-L-ARABINOFURANOSIDASE C-RELATED"/>
    <property type="match status" value="1"/>
</dbReference>
<organism evidence="10 11">
    <name type="scientific">Thermogutta terrifontis</name>
    <dbReference type="NCBI Taxonomy" id="1331910"/>
    <lineage>
        <taxon>Bacteria</taxon>
        <taxon>Pseudomonadati</taxon>
        <taxon>Planctomycetota</taxon>
        <taxon>Planctomycetia</taxon>
        <taxon>Pirellulales</taxon>
        <taxon>Thermoguttaceae</taxon>
        <taxon>Thermogutta</taxon>
    </lineage>
</organism>
<dbReference type="RefSeq" id="WP_157731946.1">
    <property type="nucleotide sequence ID" value="NZ_CP018477.1"/>
</dbReference>
<dbReference type="EC" id="3.2.1.55" evidence="4"/>
<evidence type="ECO:0000259" key="9">
    <source>
        <dbReference type="SMART" id="SM00813"/>
    </source>
</evidence>
<protein>
    <recommendedName>
        <fullName evidence="4">non-reducing end alpha-L-arabinofuranosidase</fullName>
        <ecNumber evidence="4">3.2.1.55</ecNumber>
    </recommendedName>
</protein>
<proteinExistence type="inferred from homology"/>
<keyword evidence="6" id="KW-0119">Carbohydrate metabolism</keyword>
<dbReference type="GO" id="GO:0046373">
    <property type="term" value="P:L-arabinose metabolic process"/>
    <property type="evidence" value="ECO:0007669"/>
    <property type="project" value="InterPro"/>
</dbReference>
<dbReference type="Gene3D" id="3.20.20.80">
    <property type="entry name" value="Glycosidases"/>
    <property type="match status" value="1"/>
</dbReference>
<comment type="catalytic activity">
    <reaction evidence="1">
        <text>Hydrolysis of terminal non-reducing alpha-L-arabinofuranoside residues in alpha-L-arabinosides.</text>
        <dbReference type="EC" id="3.2.1.55"/>
    </reaction>
</comment>